<dbReference type="EC" id="2.7.11.1" evidence="1"/>
<dbReference type="PROSITE" id="PS00108">
    <property type="entry name" value="PROTEIN_KINASE_ST"/>
    <property type="match status" value="1"/>
</dbReference>
<dbReference type="Pfam" id="PF00069">
    <property type="entry name" value="Pkinase"/>
    <property type="match status" value="1"/>
</dbReference>
<evidence type="ECO:0000256" key="5">
    <source>
        <dbReference type="ARBA" id="ARBA00022777"/>
    </source>
</evidence>
<dbReference type="SUPFAM" id="SSF56112">
    <property type="entry name" value="Protein kinase-like (PK-like)"/>
    <property type="match status" value="1"/>
</dbReference>
<keyword evidence="6 8" id="KW-0067">ATP-binding</keyword>
<feature type="compositionally biased region" description="Basic and acidic residues" evidence="9">
    <location>
        <begin position="37"/>
        <end position="50"/>
    </location>
</feature>
<evidence type="ECO:0000256" key="4">
    <source>
        <dbReference type="ARBA" id="ARBA00022741"/>
    </source>
</evidence>
<name>A0AAE1I8P0_9HYPO</name>
<dbReference type="SMART" id="SM00220">
    <property type="entry name" value="S_TKc"/>
    <property type="match status" value="1"/>
</dbReference>
<dbReference type="InterPro" id="IPR000719">
    <property type="entry name" value="Prot_kinase_dom"/>
</dbReference>
<dbReference type="PROSITE" id="PS50011">
    <property type="entry name" value="PROTEIN_KINASE_DOM"/>
    <property type="match status" value="1"/>
</dbReference>
<feature type="compositionally biased region" description="Acidic residues" evidence="9">
    <location>
        <begin position="395"/>
        <end position="411"/>
    </location>
</feature>
<dbReference type="InterPro" id="IPR050494">
    <property type="entry name" value="Ser_Thr_dual-spec_kinase"/>
</dbReference>
<comment type="caution">
    <text evidence="11">The sequence shown here is derived from an EMBL/GenBank/DDBJ whole genome shotgun (WGS) entry which is preliminary data.</text>
</comment>
<dbReference type="GeneID" id="87923090"/>
<dbReference type="Proteomes" id="UP001273209">
    <property type="component" value="Unassembled WGS sequence"/>
</dbReference>
<dbReference type="Gene3D" id="1.10.510.10">
    <property type="entry name" value="Transferase(Phosphotransferase) domain 1"/>
    <property type="match status" value="1"/>
</dbReference>
<dbReference type="GO" id="GO:0004674">
    <property type="term" value="F:protein serine/threonine kinase activity"/>
    <property type="evidence" value="ECO:0007669"/>
    <property type="project" value="UniProtKB-KW"/>
</dbReference>
<dbReference type="FunFam" id="1.10.510.10:FF:000078">
    <property type="entry name" value="Serine/threonine-protein kinase PRP4 homolog"/>
    <property type="match status" value="1"/>
</dbReference>
<dbReference type="PANTHER" id="PTHR24058">
    <property type="entry name" value="DUAL SPECIFICITY PROTEIN KINASE"/>
    <property type="match status" value="1"/>
</dbReference>
<feature type="region of interest" description="Disordered" evidence="9">
    <location>
        <begin position="28"/>
        <end position="50"/>
    </location>
</feature>
<evidence type="ECO:0000313" key="11">
    <source>
        <dbReference type="EMBL" id="KAK4066040.1"/>
    </source>
</evidence>
<dbReference type="CDD" id="cd14135">
    <property type="entry name" value="STKc_PRP4"/>
    <property type="match status" value="1"/>
</dbReference>
<accession>A0AAE1I8P0</accession>
<gene>
    <name evidence="11" type="ORF">Triagg1_8349</name>
</gene>
<evidence type="ECO:0000256" key="2">
    <source>
        <dbReference type="ARBA" id="ARBA00022527"/>
    </source>
</evidence>
<feature type="compositionally biased region" description="Polar residues" evidence="9">
    <location>
        <begin position="270"/>
        <end position="300"/>
    </location>
</feature>
<feature type="binding site" evidence="8">
    <location>
        <position position="492"/>
    </location>
    <ligand>
        <name>ATP</name>
        <dbReference type="ChEBI" id="CHEBI:30616"/>
    </ligand>
</feature>
<reference evidence="11" key="1">
    <citation type="submission" date="2023-11" db="EMBL/GenBank/DDBJ databases">
        <title>The genome sequences of three competitors of mushroom-forming fungi.</title>
        <authorList>
            <person name="Beijen E."/>
            <person name="Ohm R.A."/>
        </authorList>
    </citation>
    <scope>NUCLEOTIDE SEQUENCE</scope>
    <source>
        <strain evidence="11">CBS 100526</strain>
    </source>
</reference>
<comment type="similarity">
    <text evidence="7">Belongs to the protein kinase superfamily. CMGC Ser/Thr protein kinase family.</text>
</comment>
<evidence type="ECO:0000259" key="10">
    <source>
        <dbReference type="PROSITE" id="PS50011"/>
    </source>
</evidence>
<proteinExistence type="inferred from homology"/>
<keyword evidence="3" id="KW-0808">Transferase</keyword>
<dbReference type="GO" id="GO:0045292">
    <property type="term" value="P:mRNA cis splicing, via spliceosome"/>
    <property type="evidence" value="ECO:0007669"/>
    <property type="project" value="InterPro"/>
</dbReference>
<evidence type="ECO:0000256" key="6">
    <source>
        <dbReference type="ARBA" id="ARBA00022840"/>
    </source>
</evidence>
<feature type="domain" description="Protein kinase" evidence="10">
    <location>
        <begin position="463"/>
        <end position="784"/>
    </location>
</feature>
<dbReference type="GO" id="GO:0005524">
    <property type="term" value="F:ATP binding"/>
    <property type="evidence" value="ECO:0007669"/>
    <property type="project" value="UniProtKB-UniRule"/>
</dbReference>
<dbReference type="InterPro" id="IPR008271">
    <property type="entry name" value="Ser/Thr_kinase_AS"/>
</dbReference>
<evidence type="ECO:0000256" key="3">
    <source>
        <dbReference type="ARBA" id="ARBA00022679"/>
    </source>
</evidence>
<organism evidence="11 12">
    <name type="scientific">Trichoderma aggressivum f. europaeum</name>
    <dbReference type="NCBI Taxonomy" id="173218"/>
    <lineage>
        <taxon>Eukaryota</taxon>
        <taxon>Fungi</taxon>
        <taxon>Dikarya</taxon>
        <taxon>Ascomycota</taxon>
        <taxon>Pezizomycotina</taxon>
        <taxon>Sordariomycetes</taxon>
        <taxon>Hypocreomycetidae</taxon>
        <taxon>Hypocreales</taxon>
        <taxon>Hypocreaceae</taxon>
        <taxon>Trichoderma</taxon>
    </lineage>
</organism>
<protein>
    <recommendedName>
        <fullName evidence="1">non-specific serine/threonine protein kinase</fullName>
        <ecNumber evidence="1">2.7.11.1</ecNumber>
    </recommendedName>
</protein>
<feature type="region of interest" description="Disordered" evidence="9">
    <location>
        <begin position="270"/>
        <end position="347"/>
    </location>
</feature>
<dbReference type="RefSeq" id="XP_062752759.1">
    <property type="nucleotide sequence ID" value="XM_062903186.1"/>
</dbReference>
<evidence type="ECO:0000256" key="8">
    <source>
        <dbReference type="PROSITE-ProRule" id="PRU10141"/>
    </source>
</evidence>
<dbReference type="InterPro" id="IPR011009">
    <property type="entry name" value="Kinase-like_dom_sf"/>
</dbReference>
<dbReference type="PANTHER" id="PTHR24058:SF103">
    <property type="entry name" value="SERINE_THREONINE-PROTEIN KINASE PRP4 HOMOLOG"/>
    <property type="match status" value="1"/>
</dbReference>
<keyword evidence="12" id="KW-1185">Reference proteome</keyword>
<evidence type="ECO:0000256" key="1">
    <source>
        <dbReference type="ARBA" id="ARBA00012513"/>
    </source>
</evidence>
<dbReference type="AlphaFoldDB" id="A0AAE1I8P0"/>
<feature type="region of interest" description="Disordered" evidence="9">
    <location>
        <begin position="379"/>
        <end position="441"/>
    </location>
</feature>
<dbReference type="EMBL" id="JAWRVG010000040">
    <property type="protein sequence ID" value="KAK4066040.1"/>
    <property type="molecule type" value="Genomic_DNA"/>
</dbReference>
<evidence type="ECO:0000256" key="9">
    <source>
        <dbReference type="SAM" id="MobiDB-lite"/>
    </source>
</evidence>
<dbReference type="Gene3D" id="3.30.200.20">
    <property type="entry name" value="Phosphorylase Kinase, domain 1"/>
    <property type="match status" value="1"/>
</dbReference>
<sequence>MTSSSDEGEIRETVLTVKIDSGIDIPRPTSIRLPDTATRHDEAARHREATSGRAMIGISSLLPEPEIKILAMIAARTTTTGGMAPKDRASLMTISTALRHAIRTKATTGAVVGTESEIGVATGIDTTAAETDILNVRRLALEALPLANTVGETSELVIDSSERATLTGTTHGNCVTMTPTSALEATIMQLGKPPYFEVGGMLSSLAIQTLTQKSRDVPMLDDYEEPQEFDEEAEIERRRKRREELMAKSSSATPLLLHAVGAATSKAQALSPASFQSDTPQVSQRSDSKLSQSPRSNFASPGSPLSHDVPSPGAMDLFDGKDLVNSHAAAKADDEDGPSAADYDPTVDMMEDGRRDELRHGQVVIHGEPEPAAAIEQNPANEAPSAPPQNPSAGEGDEDDDFDMFAEDFDEEKYASKAQVTETAAPDEATDAAEAVDKGGILEGDDKDGYYKIRIGEVLNGRYQVQATLGRGMFSGVARAVDITTKQLVAIKMMRNNDALRKGGYTEIAILQKLNDADPENKRHIVKFERSFDHRGHLCMAFENLSMNLREVLRKFGNNVGINLKATKAYAYQCFVALAHMRKCSIIHADLKPDNILVSETRNILKICDLGTAIDRSDAATAHTEITPYLVSRFYRAPEIILGMPYDYGVDMWSIGCTLYELYTGKILFTGDSNNQMLKTIMEIRGRITPKLYKRGQLSAAHFDDQGQFVSVERDKVLGKTALRTINIVKPTRDLRTRLLAASGGMNDAESRELNHFIDLLDHCLALNPDKRLKPADALKHPFFVTRSGAPRR</sequence>
<keyword evidence="2" id="KW-0723">Serine/threonine-protein kinase</keyword>
<dbReference type="InterPro" id="IPR017441">
    <property type="entry name" value="Protein_kinase_ATP_BS"/>
</dbReference>
<evidence type="ECO:0000256" key="7">
    <source>
        <dbReference type="ARBA" id="ARBA00023596"/>
    </source>
</evidence>
<dbReference type="PROSITE" id="PS00107">
    <property type="entry name" value="PROTEIN_KINASE_ATP"/>
    <property type="match status" value="1"/>
</dbReference>
<keyword evidence="5" id="KW-0418">Kinase</keyword>
<dbReference type="InterPro" id="IPR044092">
    <property type="entry name" value="STKc_PRP4"/>
</dbReference>
<keyword evidence="4 8" id="KW-0547">Nucleotide-binding</keyword>
<evidence type="ECO:0000313" key="12">
    <source>
        <dbReference type="Proteomes" id="UP001273209"/>
    </source>
</evidence>